<feature type="transmembrane region" description="Helical" evidence="7">
    <location>
        <begin position="24"/>
        <end position="51"/>
    </location>
</feature>
<dbReference type="Pfam" id="PF00528">
    <property type="entry name" value="BPD_transp_1"/>
    <property type="match status" value="1"/>
</dbReference>
<dbReference type="PANTHER" id="PTHR30151:SF0">
    <property type="entry name" value="ABC TRANSPORTER PERMEASE PROTEIN MJ0413-RELATED"/>
    <property type="match status" value="1"/>
</dbReference>
<organism evidence="9 10">
    <name type="scientific">Microbacterium caowuchunii</name>
    <dbReference type="NCBI Taxonomy" id="2614638"/>
    <lineage>
        <taxon>Bacteria</taxon>
        <taxon>Bacillati</taxon>
        <taxon>Actinomycetota</taxon>
        <taxon>Actinomycetes</taxon>
        <taxon>Micrococcales</taxon>
        <taxon>Microbacteriaceae</taxon>
        <taxon>Microbacterium</taxon>
    </lineage>
</organism>
<evidence type="ECO:0000256" key="7">
    <source>
        <dbReference type="RuleBase" id="RU363032"/>
    </source>
</evidence>
<name>A0A5N0TAK1_9MICO</name>
<evidence type="ECO:0000256" key="4">
    <source>
        <dbReference type="ARBA" id="ARBA00022692"/>
    </source>
</evidence>
<dbReference type="Gene3D" id="1.10.3720.10">
    <property type="entry name" value="MetI-like"/>
    <property type="match status" value="1"/>
</dbReference>
<evidence type="ECO:0000259" key="8">
    <source>
        <dbReference type="PROSITE" id="PS50928"/>
    </source>
</evidence>
<dbReference type="Proteomes" id="UP000326838">
    <property type="component" value="Unassembled WGS sequence"/>
</dbReference>
<dbReference type="PROSITE" id="PS50928">
    <property type="entry name" value="ABC_TM1"/>
    <property type="match status" value="1"/>
</dbReference>
<gene>
    <name evidence="9" type="ORF">F6B40_14145</name>
</gene>
<dbReference type="CDD" id="cd06261">
    <property type="entry name" value="TM_PBP2"/>
    <property type="match status" value="1"/>
</dbReference>
<keyword evidence="2 7" id="KW-0813">Transport</keyword>
<keyword evidence="4 7" id="KW-0812">Transmembrane</keyword>
<evidence type="ECO:0000313" key="9">
    <source>
        <dbReference type="EMBL" id="KAA9130369.1"/>
    </source>
</evidence>
<evidence type="ECO:0000256" key="2">
    <source>
        <dbReference type="ARBA" id="ARBA00022448"/>
    </source>
</evidence>
<dbReference type="GO" id="GO:0005886">
    <property type="term" value="C:plasma membrane"/>
    <property type="evidence" value="ECO:0007669"/>
    <property type="project" value="UniProtKB-SubCell"/>
</dbReference>
<dbReference type="EMBL" id="VYUY01000020">
    <property type="protein sequence ID" value="KAA9130369.1"/>
    <property type="molecule type" value="Genomic_DNA"/>
</dbReference>
<feature type="domain" description="ABC transmembrane type-1" evidence="8">
    <location>
        <begin position="75"/>
        <end position="259"/>
    </location>
</feature>
<dbReference type="GO" id="GO:0055085">
    <property type="term" value="P:transmembrane transport"/>
    <property type="evidence" value="ECO:0007669"/>
    <property type="project" value="InterPro"/>
</dbReference>
<feature type="transmembrane region" description="Helical" evidence="7">
    <location>
        <begin position="71"/>
        <end position="100"/>
    </location>
</feature>
<feature type="transmembrane region" description="Helical" evidence="7">
    <location>
        <begin position="235"/>
        <end position="255"/>
    </location>
</feature>
<evidence type="ECO:0000256" key="3">
    <source>
        <dbReference type="ARBA" id="ARBA00022475"/>
    </source>
</evidence>
<comment type="caution">
    <text evidence="9">The sequence shown here is derived from an EMBL/GenBank/DDBJ whole genome shotgun (WGS) entry which is preliminary data.</text>
</comment>
<evidence type="ECO:0000256" key="6">
    <source>
        <dbReference type="ARBA" id="ARBA00023136"/>
    </source>
</evidence>
<dbReference type="InterPro" id="IPR035906">
    <property type="entry name" value="MetI-like_sf"/>
</dbReference>
<dbReference type="AlphaFoldDB" id="A0A5N0TAK1"/>
<keyword evidence="3" id="KW-1003">Cell membrane</keyword>
<proteinExistence type="inferred from homology"/>
<comment type="subcellular location">
    <subcellularLocation>
        <location evidence="1 7">Cell membrane</location>
        <topology evidence="1 7">Multi-pass membrane protein</topology>
    </subcellularLocation>
</comment>
<feature type="transmembrane region" description="Helical" evidence="7">
    <location>
        <begin position="112"/>
        <end position="133"/>
    </location>
</feature>
<reference evidence="10" key="1">
    <citation type="submission" date="2019-09" db="EMBL/GenBank/DDBJ databases">
        <title>Mumia zhuanghuii sp. nov. isolated from the intestinal contents of plateau pika (Ochotona curzoniae) in the Qinghai-Tibet plateau of China.</title>
        <authorList>
            <person name="Tian Z."/>
        </authorList>
    </citation>
    <scope>NUCLEOTIDE SEQUENCE [LARGE SCALE GENOMIC DNA]</scope>
    <source>
        <strain evidence="10">L-033</strain>
    </source>
</reference>
<keyword evidence="5 7" id="KW-1133">Transmembrane helix</keyword>
<evidence type="ECO:0000313" key="10">
    <source>
        <dbReference type="Proteomes" id="UP000326838"/>
    </source>
</evidence>
<comment type="similarity">
    <text evidence="7">Belongs to the binding-protein-dependent transport system permease family.</text>
</comment>
<evidence type="ECO:0000256" key="5">
    <source>
        <dbReference type="ARBA" id="ARBA00022989"/>
    </source>
</evidence>
<protein>
    <submittedName>
        <fullName evidence="9">ABC transporter permease</fullName>
    </submittedName>
</protein>
<dbReference type="InterPro" id="IPR000515">
    <property type="entry name" value="MetI-like"/>
</dbReference>
<sequence>MTWTQTIRSSAAASQRRGATPGIMLWRVGVFVAGIALWAVIAASGVVPAGLVPAPSSVVVTLAQQVVTVEYWQAVGLTVWGALIGLLAAAVVGIAVGVITGASTAAELSTRFLVDFGRAFPAVALIAVLVLILGRGLELKSTLVFVAVVFPILLQTQQGVRRVPSSVIETARAFRTPRALLVRKVMLPSATPSILTGLRLGASVGILVAIATEVLSGSPGIGNQITDAQMGANSALSFAYIVTAGFLGFAVNIGLEKLQSVLLRWRPAMGGEN</sequence>
<evidence type="ECO:0000256" key="1">
    <source>
        <dbReference type="ARBA" id="ARBA00004651"/>
    </source>
</evidence>
<accession>A0A5N0TAK1</accession>
<dbReference type="SUPFAM" id="SSF161098">
    <property type="entry name" value="MetI-like"/>
    <property type="match status" value="1"/>
</dbReference>
<keyword evidence="6 7" id="KW-0472">Membrane</keyword>
<keyword evidence="10" id="KW-1185">Reference proteome</keyword>
<dbReference type="PANTHER" id="PTHR30151">
    <property type="entry name" value="ALKANE SULFONATE ABC TRANSPORTER-RELATED, MEMBRANE SUBUNIT"/>
    <property type="match status" value="1"/>
</dbReference>